<dbReference type="EMBL" id="REFJ01000001">
    <property type="protein sequence ID" value="RMA82641.1"/>
    <property type="molecule type" value="Genomic_DNA"/>
</dbReference>
<accession>A0A3M0ABV5</accession>
<comment type="caution">
    <text evidence="1">The sequence shown here is derived from an EMBL/GenBank/DDBJ whole genome shotgun (WGS) entry which is preliminary data.</text>
</comment>
<dbReference type="Proteomes" id="UP000267187">
    <property type="component" value="Unassembled WGS sequence"/>
</dbReference>
<organism evidence="1 2">
    <name type="scientific">Umboniibacter marinipuniceus</name>
    <dbReference type="NCBI Taxonomy" id="569599"/>
    <lineage>
        <taxon>Bacteria</taxon>
        <taxon>Pseudomonadati</taxon>
        <taxon>Pseudomonadota</taxon>
        <taxon>Gammaproteobacteria</taxon>
        <taxon>Cellvibrionales</taxon>
        <taxon>Cellvibrionaceae</taxon>
        <taxon>Umboniibacter</taxon>
    </lineage>
</organism>
<protein>
    <submittedName>
        <fullName evidence="1">Uncharacterized protein</fullName>
    </submittedName>
</protein>
<dbReference type="AlphaFoldDB" id="A0A3M0ABV5"/>
<gene>
    <name evidence="1" type="ORF">DFR27_0593</name>
</gene>
<name>A0A3M0ABV5_9GAMM</name>
<evidence type="ECO:0000313" key="2">
    <source>
        <dbReference type="Proteomes" id="UP000267187"/>
    </source>
</evidence>
<evidence type="ECO:0000313" key="1">
    <source>
        <dbReference type="EMBL" id="RMA82641.1"/>
    </source>
</evidence>
<proteinExistence type="predicted"/>
<reference evidence="1 2" key="1">
    <citation type="submission" date="2018-10" db="EMBL/GenBank/DDBJ databases">
        <title>Genomic Encyclopedia of Type Strains, Phase IV (KMG-IV): sequencing the most valuable type-strain genomes for metagenomic binning, comparative biology and taxonomic classification.</title>
        <authorList>
            <person name="Goeker M."/>
        </authorList>
    </citation>
    <scope>NUCLEOTIDE SEQUENCE [LARGE SCALE GENOMIC DNA]</scope>
    <source>
        <strain evidence="1 2">DSM 25080</strain>
    </source>
</reference>
<keyword evidence="2" id="KW-1185">Reference proteome</keyword>
<sequence length="77" mass="8400">MGLKVGVKVGAERCPGTGCGWAELLPINGVTIKNSDTRKVQTLLVSVKLTNKLIDWFSKQVLWVIAAQRAPLTITHE</sequence>